<organism evidence="1 2">
    <name type="scientific">Henosepilachna vigintioctopunctata</name>
    <dbReference type="NCBI Taxonomy" id="420089"/>
    <lineage>
        <taxon>Eukaryota</taxon>
        <taxon>Metazoa</taxon>
        <taxon>Ecdysozoa</taxon>
        <taxon>Arthropoda</taxon>
        <taxon>Hexapoda</taxon>
        <taxon>Insecta</taxon>
        <taxon>Pterygota</taxon>
        <taxon>Neoptera</taxon>
        <taxon>Endopterygota</taxon>
        <taxon>Coleoptera</taxon>
        <taxon>Polyphaga</taxon>
        <taxon>Cucujiformia</taxon>
        <taxon>Coccinelloidea</taxon>
        <taxon>Coccinellidae</taxon>
        <taxon>Epilachninae</taxon>
        <taxon>Epilachnini</taxon>
        <taxon>Henosepilachna</taxon>
    </lineage>
</organism>
<dbReference type="AlphaFoldDB" id="A0AAW1VJD8"/>
<keyword evidence="2" id="KW-1185">Reference proteome</keyword>
<accession>A0AAW1VJD8</accession>
<reference evidence="1 2" key="1">
    <citation type="submission" date="2023-03" db="EMBL/GenBank/DDBJ databases">
        <title>Genome insight into feeding habits of ladybird beetles.</title>
        <authorList>
            <person name="Li H.-S."/>
            <person name="Huang Y.-H."/>
            <person name="Pang H."/>
        </authorList>
    </citation>
    <scope>NUCLEOTIDE SEQUENCE [LARGE SCALE GENOMIC DNA]</scope>
    <source>
        <strain evidence="1">SYSU_2023b</strain>
        <tissue evidence="1">Whole body</tissue>
    </source>
</reference>
<protein>
    <submittedName>
        <fullName evidence="1">Uncharacterized protein</fullName>
    </submittedName>
</protein>
<evidence type="ECO:0000313" key="2">
    <source>
        <dbReference type="Proteomes" id="UP001431783"/>
    </source>
</evidence>
<gene>
    <name evidence="1" type="ORF">WA026_022793</name>
</gene>
<dbReference type="EMBL" id="JARQZJ010000141">
    <property type="protein sequence ID" value="KAK9892925.1"/>
    <property type="molecule type" value="Genomic_DNA"/>
</dbReference>
<proteinExistence type="predicted"/>
<name>A0AAW1VJD8_9CUCU</name>
<dbReference type="Proteomes" id="UP001431783">
    <property type="component" value="Unassembled WGS sequence"/>
</dbReference>
<sequence length="193" mass="21819">MLMIKSGGELITQSADNLAQNASLAESNGAQIFQSTIDLVQNVNHENKTLGNSPQPSCSRNYTSIQRLVETDKAPPLPRTDFHKTNRKRAKSDILSGSAYKLTLKKSLVPKKVSNNVTRNPRKRDEKPKCKRNCRKKRFGDVQRALKSTLRKHAPLPQKTEWDIQYAPNRGKRLARLVRVKEILFATSASKKK</sequence>
<evidence type="ECO:0000313" key="1">
    <source>
        <dbReference type="EMBL" id="KAK9892925.1"/>
    </source>
</evidence>
<comment type="caution">
    <text evidence="1">The sequence shown here is derived from an EMBL/GenBank/DDBJ whole genome shotgun (WGS) entry which is preliminary data.</text>
</comment>